<dbReference type="AlphaFoldDB" id="A0ABD0KX87"/>
<name>A0ABD0KX87_9CAEN</name>
<evidence type="ECO:0000313" key="2">
    <source>
        <dbReference type="Proteomes" id="UP001519460"/>
    </source>
</evidence>
<organism evidence="1 2">
    <name type="scientific">Batillaria attramentaria</name>
    <dbReference type="NCBI Taxonomy" id="370345"/>
    <lineage>
        <taxon>Eukaryota</taxon>
        <taxon>Metazoa</taxon>
        <taxon>Spiralia</taxon>
        <taxon>Lophotrochozoa</taxon>
        <taxon>Mollusca</taxon>
        <taxon>Gastropoda</taxon>
        <taxon>Caenogastropoda</taxon>
        <taxon>Sorbeoconcha</taxon>
        <taxon>Cerithioidea</taxon>
        <taxon>Batillariidae</taxon>
        <taxon>Batillaria</taxon>
    </lineage>
</organism>
<proteinExistence type="predicted"/>
<accession>A0ABD0KX87</accession>
<keyword evidence="2" id="KW-1185">Reference proteome</keyword>
<reference evidence="1 2" key="1">
    <citation type="journal article" date="2023" name="Sci. Data">
        <title>Genome assembly of the Korean intertidal mud-creeper Batillaria attramentaria.</title>
        <authorList>
            <person name="Patra A.K."/>
            <person name="Ho P.T."/>
            <person name="Jun S."/>
            <person name="Lee S.J."/>
            <person name="Kim Y."/>
            <person name="Won Y.J."/>
        </authorList>
    </citation>
    <scope>NUCLEOTIDE SEQUENCE [LARGE SCALE GENOMIC DNA]</scope>
    <source>
        <strain evidence="1">Wonlab-2016</strain>
    </source>
</reference>
<comment type="caution">
    <text evidence="1">The sequence shown here is derived from an EMBL/GenBank/DDBJ whole genome shotgun (WGS) entry which is preliminary data.</text>
</comment>
<gene>
    <name evidence="1" type="ORF">BaRGS_00016963</name>
</gene>
<protein>
    <submittedName>
        <fullName evidence="1">Uncharacterized protein</fullName>
    </submittedName>
</protein>
<dbReference type="EMBL" id="JACVVK020000111">
    <property type="protein sequence ID" value="KAK7491707.1"/>
    <property type="molecule type" value="Genomic_DNA"/>
</dbReference>
<sequence length="104" mass="11131">MCSVSPRRQQSACESTRRKEAARLASGALIPSPCGQVYEASPGGCKVHRTSSTPIQKTDRSTHLSPSHPLLHLLTLPLLMLAASPPPNCSLVFLLKTLPLACED</sequence>
<dbReference type="Proteomes" id="UP001519460">
    <property type="component" value="Unassembled WGS sequence"/>
</dbReference>
<evidence type="ECO:0000313" key="1">
    <source>
        <dbReference type="EMBL" id="KAK7491707.1"/>
    </source>
</evidence>